<evidence type="ECO:0000313" key="1">
    <source>
        <dbReference type="EMBL" id="KAK7316251.1"/>
    </source>
</evidence>
<comment type="caution">
    <text evidence="1">The sequence shown here is derived from an EMBL/GenBank/DDBJ whole genome shotgun (WGS) entry which is preliminary data.</text>
</comment>
<keyword evidence="2" id="KW-1185">Reference proteome</keyword>
<name>A0AAN9PYV4_CANGL</name>
<dbReference type="EMBL" id="JAYMYQ010000008">
    <property type="protein sequence ID" value="KAK7316251.1"/>
    <property type="molecule type" value="Genomic_DNA"/>
</dbReference>
<organism evidence="1 2">
    <name type="scientific">Canavalia gladiata</name>
    <name type="common">Sword bean</name>
    <name type="synonym">Dolichos gladiatus</name>
    <dbReference type="NCBI Taxonomy" id="3824"/>
    <lineage>
        <taxon>Eukaryota</taxon>
        <taxon>Viridiplantae</taxon>
        <taxon>Streptophyta</taxon>
        <taxon>Embryophyta</taxon>
        <taxon>Tracheophyta</taxon>
        <taxon>Spermatophyta</taxon>
        <taxon>Magnoliopsida</taxon>
        <taxon>eudicotyledons</taxon>
        <taxon>Gunneridae</taxon>
        <taxon>Pentapetalae</taxon>
        <taxon>rosids</taxon>
        <taxon>fabids</taxon>
        <taxon>Fabales</taxon>
        <taxon>Fabaceae</taxon>
        <taxon>Papilionoideae</taxon>
        <taxon>50 kb inversion clade</taxon>
        <taxon>NPAAA clade</taxon>
        <taxon>indigoferoid/millettioid clade</taxon>
        <taxon>Phaseoleae</taxon>
        <taxon>Canavalia</taxon>
    </lineage>
</organism>
<proteinExistence type="predicted"/>
<sequence length="111" mass="12368">MTIYIRQLGYMCLKGCAWCKETRLESVVLAFIFIYSVYGSSNIEMSSPAARDLVGTIRNSPTSKVIRIVGLIISGCKKKGIKTVRFKSLETDQWLGLLHTSTISCLRNSSL</sequence>
<dbReference type="Proteomes" id="UP001367508">
    <property type="component" value="Unassembled WGS sequence"/>
</dbReference>
<dbReference type="AlphaFoldDB" id="A0AAN9PYV4"/>
<evidence type="ECO:0000313" key="2">
    <source>
        <dbReference type="Proteomes" id="UP001367508"/>
    </source>
</evidence>
<protein>
    <submittedName>
        <fullName evidence="1">Uncharacterized protein</fullName>
    </submittedName>
</protein>
<reference evidence="1 2" key="1">
    <citation type="submission" date="2024-01" db="EMBL/GenBank/DDBJ databases">
        <title>The genomes of 5 underutilized Papilionoideae crops provide insights into root nodulation and disease resistanc.</title>
        <authorList>
            <person name="Jiang F."/>
        </authorList>
    </citation>
    <scope>NUCLEOTIDE SEQUENCE [LARGE SCALE GENOMIC DNA]</scope>
    <source>
        <strain evidence="1">LVBAO_FW01</strain>
        <tissue evidence="1">Leaves</tissue>
    </source>
</reference>
<gene>
    <name evidence="1" type="ORF">VNO77_35136</name>
</gene>
<accession>A0AAN9PYV4</accession>